<dbReference type="EMBL" id="WKLT01000114">
    <property type="protein sequence ID" value="MRY60734.1"/>
    <property type="molecule type" value="Genomic_DNA"/>
</dbReference>
<comment type="caution">
    <text evidence="2">The sequence shown here is derived from an EMBL/GenBank/DDBJ whole genome shotgun (WGS) entry which is preliminary data.</text>
</comment>
<accession>A0A7K0GNL8</accession>
<evidence type="ECO:0000313" key="3">
    <source>
        <dbReference type="Proteomes" id="UP000463337"/>
    </source>
</evidence>
<dbReference type="AlphaFoldDB" id="A0A7K0GNL8"/>
<sequence length="109" mass="12559">MAKFSAFIIILLPFCSYADYFPVTGKVTLIHNWESHGGHLIKLEYMSKTSELCARNDHYILPKNHPFAKENYSLLVAARVADKPITVAFSDDATNKCFENFPRVFHMRF</sequence>
<evidence type="ECO:0000256" key="1">
    <source>
        <dbReference type="SAM" id="SignalP"/>
    </source>
</evidence>
<keyword evidence="1" id="KW-0732">Signal</keyword>
<dbReference type="Proteomes" id="UP000463337">
    <property type="component" value="Unassembled WGS sequence"/>
</dbReference>
<proteinExistence type="predicted"/>
<name>A0A7K0GNL8_PARDI</name>
<evidence type="ECO:0000313" key="2">
    <source>
        <dbReference type="EMBL" id="MRY60734.1"/>
    </source>
</evidence>
<feature type="chain" id="PRO_5029715310" evidence="1">
    <location>
        <begin position="19"/>
        <end position="109"/>
    </location>
</feature>
<feature type="signal peptide" evidence="1">
    <location>
        <begin position="1"/>
        <end position="18"/>
    </location>
</feature>
<gene>
    <name evidence="2" type="ORF">GKD59_23200</name>
</gene>
<organism evidence="2 3">
    <name type="scientific">Parabacteroides distasonis</name>
    <dbReference type="NCBI Taxonomy" id="823"/>
    <lineage>
        <taxon>Bacteria</taxon>
        <taxon>Pseudomonadati</taxon>
        <taxon>Bacteroidota</taxon>
        <taxon>Bacteroidia</taxon>
        <taxon>Bacteroidales</taxon>
        <taxon>Tannerellaceae</taxon>
        <taxon>Parabacteroides</taxon>
    </lineage>
</organism>
<protein>
    <submittedName>
        <fullName evidence="2">Uncharacterized protein</fullName>
    </submittedName>
</protein>
<reference evidence="2 3" key="1">
    <citation type="journal article" date="2019" name="Nat. Med.">
        <title>A library of human gut bacterial isolates paired with longitudinal multiomics data enables mechanistic microbiome research.</title>
        <authorList>
            <person name="Poyet M."/>
            <person name="Groussin M."/>
            <person name="Gibbons S.M."/>
            <person name="Avila-Pacheco J."/>
            <person name="Jiang X."/>
            <person name="Kearney S.M."/>
            <person name="Perrotta A.R."/>
            <person name="Berdy B."/>
            <person name="Zhao S."/>
            <person name="Lieberman T.D."/>
            <person name="Swanson P.K."/>
            <person name="Smith M."/>
            <person name="Roesemann S."/>
            <person name="Alexander J.E."/>
            <person name="Rich S.A."/>
            <person name="Livny J."/>
            <person name="Vlamakis H."/>
            <person name="Clish C."/>
            <person name="Bullock K."/>
            <person name="Deik A."/>
            <person name="Scott J."/>
            <person name="Pierce K.A."/>
            <person name="Xavier R.J."/>
            <person name="Alm E.J."/>
        </authorList>
    </citation>
    <scope>NUCLEOTIDE SEQUENCE [LARGE SCALE GENOMIC DNA]</scope>
    <source>
        <strain evidence="2 3">BIOML-A41</strain>
    </source>
</reference>